<comment type="caution">
    <text evidence="1">The sequence shown here is derived from an EMBL/GenBank/DDBJ whole genome shotgun (WGS) entry which is preliminary data.</text>
</comment>
<dbReference type="RefSeq" id="WP_377179473.1">
    <property type="nucleotide sequence ID" value="NZ_JBHTMY010000003.1"/>
</dbReference>
<dbReference type="SUPFAM" id="SSF56935">
    <property type="entry name" value="Porins"/>
    <property type="match status" value="1"/>
</dbReference>
<evidence type="ECO:0000313" key="2">
    <source>
        <dbReference type="Proteomes" id="UP001597201"/>
    </source>
</evidence>
<dbReference type="Pfam" id="PF19577">
    <property type="entry name" value="DcaP"/>
    <property type="match status" value="1"/>
</dbReference>
<gene>
    <name evidence="1" type="ORF">ACFQ39_12640</name>
</gene>
<dbReference type="EMBL" id="JBHTMY010000003">
    <property type="protein sequence ID" value="MFD1316467.1"/>
    <property type="molecule type" value="Genomic_DNA"/>
</dbReference>
<accession>A0ABW3Y3K1</accession>
<organism evidence="1 2">
    <name type="scientific">Namhaeicola litoreus</name>
    <dbReference type="NCBI Taxonomy" id="1052145"/>
    <lineage>
        <taxon>Bacteria</taxon>
        <taxon>Pseudomonadati</taxon>
        <taxon>Bacteroidota</taxon>
        <taxon>Flavobacteriia</taxon>
        <taxon>Flavobacteriales</taxon>
        <taxon>Flavobacteriaceae</taxon>
        <taxon>Namhaeicola</taxon>
    </lineage>
</organism>
<dbReference type="InterPro" id="IPR045748">
    <property type="entry name" value="DcaP"/>
</dbReference>
<name>A0ABW3Y3K1_9FLAO</name>
<sequence length="425" mass="47985">MYNFNLKVLKYFKFILIIILLQLPYQLLAQEETSKDSIHNQLTIPQKDVKEVILETAREKLVNEEFPGSWPMFSTDLRMKIGGYAKVDLIYDFDGTTDKSQFLMNSIPVEGEPEFGNEGYISFLAKETRINIDIRRFSENKIPLQLFIEGDFFTENNRFRIRHAYITAGDFIIGQTWTTLSFLESMAAMIDFAAGDALFGGRSIQIRYQKDISNKIMIVAGLEYLNSLGIENANNLLGQPNVKLPLLALRLDYKWKSGVLWLGSSIAQLRWDGGNEGPSDQIAQIAFVVAGRQYIGKNNYFTFNLNSGNAYGENIISFAGSDANAVLDENGQLEGIPALSAMVGFMHRWAPGLESNFNYAYGWLDAPDSRADFALKRGGVGHLNLIYHFDKNFSIGTEYMWGAQRTANDAYGSAHRIQSMAKFEF</sequence>
<reference evidence="2" key="1">
    <citation type="journal article" date="2019" name="Int. J. Syst. Evol. Microbiol.">
        <title>The Global Catalogue of Microorganisms (GCM) 10K type strain sequencing project: providing services to taxonomists for standard genome sequencing and annotation.</title>
        <authorList>
            <consortium name="The Broad Institute Genomics Platform"/>
            <consortium name="The Broad Institute Genome Sequencing Center for Infectious Disease"/>
            <person name="Wu L."/>
            <person name="Ma J."/>
        </authorList>
    </citation>
    <scope>NUCLEOTIDE SEQUENCE [LARGE SCALE GENOMIC DNA]</scope>
    <source>
        <strain evidence="2">CCUG 61485</strain>
    </source>
</reference>
<proteinExistence type="predicted"/>
<keyword evidence="2" id="KW-1185">Reference proteome</keyword>
<evidence type="ECO:0000313" key="1">
    <source>
        <dbReference type="EMBL" id="MFD1316467.1"/>
    </source>
</evidence>
<protein>
    <submittedName>
        <fullName evidence="1">DcaP family trimeric outer membrane transporter</fullName>
    </submittedName>
</protein>
<dbReference type="Proteomes" id="UP001597201">
    <property type="component" value="Unassembled WGS sequence"/>
</dbReference>